<proteinExistence type="inferred from homology"/>
<dbReference type="GO" id="GO:0016301">
    <property type="term" value="F:kinase activity"/>
    <property type="evidence" value="ECO:0007669"/>
    <property type="project" value="UniProtKB-UniRule"/>
</dbReference>
<dbReference type="Pfam" id="PF03881">
    <property type="entry name" value="Fructosamin_kin"/>
    <property type="match status" value="1"/>
</dbReference>
<dbReference type="PIRSF" id="PIRSF006221">
    <property type="entry name" value="Ketosamine-3-kinase"/>
    <property type="match status" value="1"/>
</dbReference>
<sequence>MDKLWQQNLPISGIKDIVPVSGGDVNDAYRIDTEDEQYFLLVQPNSSYDFYSAEAEGLNDFEYAEVTAPRVVAKGEIAGDAYMILTWLDEGTTGSQEALGKLVAKLHDFHNPDKKFGFDYPDNGPDVAFDNSWTDSWKEIFVHRRLDHLREKIVEKDLWDVDQLNKFDNVREVIVDALDNHKSKASLLHGDLWSGNYMFLKNGEPALFDPMPLYGDREFDLGATRVFGGFSEEFYEAYNKAYPLPDGAERRIEFYKLYLLLVHLVKFGSMYEGSVEQSMDKILAEAKQQ</sequence>
<dbReference type="PANTHER" id="PTHR12149:SF8">
    <property type="entry name" value="PROTEIN-RIBULOSAMINE 3-KINASE"/>
    <property type="match status" value="1"/>
</dbReference>
<dbReference type="EMBL" id="BKAR01000015">
    <property type="protein sequence ID" value="GEP84839.1"/>
    <property type="molecule type" value="Genomic_DNA"/>
</dbReference>
<dbReference type="InterPro" id="IPR011009">
    <property type="entry name" value="Kinase-like_dom_sf"/>
</dbReference>
<protein>
    <submittedName>
        <fullName evidence="2">Fructosamine-3-kinase</fullName>
    </submittedName>
</protein>
<dbReference type="RefSeq" id="WP_095103457.1">
    <property type="nucleotide sequence ID" value="NZ_BKAR01000015.1"/>
</dbReference>
<dbReference type="Gene3D" id="3.30.200.20">
    <property type="entry name" value="Phosphorylase Kinase, domain 1"/>
    <property type="match status" value="1"/>
</dbReference>
<dbReference type="PANTHER" id="PTHR12149">
    <property type="entry name" value="FRUCTOSAMINE 3 KINASE-RELATED PROTEIN"/>
    <property type="match status" value="1"/>
</dbReference>
<dbReference type="AlphaFoldDB" id="A0A239TM52"/>
<keyword evidence="1" id="KW-0808">Transferase</keyword>
<dbReference type="Proteomes" id="UP000321736">
    <property type="component" value="Unassembled WGS sequence"/>
</dbReference>
<dbReference type="SUPFAM" id="SSF56112">
    <property type="entry name" value="Protein kinase-like (PK-like)"/>
    <property type="match status" value="1"/>
</dbReference>
<dbReference type="InterPro" id="IPR016477">
    <property type="entry name" value="Fructo-/Ketosamine-3-kinase"/>
</dbReference>
<dbReference type="OrthoDB" id="5291879at2"/>
<comment type="similarity">
    <text evidence="1">Belongs to the fructosamine kinase family.</text>
</comment>
<reference evidence="2 3" key="1">
    <citation type="submission" date="2019-07" db="EMBL/GenBank/DDBJ databases">
        <title>Whole genome shotgun sequence of Staphylococcus piscifermentans NBRC 109625.</title>
        <authorList>
            <person name="Hosoyama A."/>
            <person name="Uohara A."/>
            <person name="Ohji S."/>
            <person name="Ichikawa N."/>
        </authorList>
    </citation>
    <scope>NUCLEOTIDE SEQUENCE [LARGE SCALE GENOMIC DNA]</scope>
    <source>
        <strain evidence="2 3">NBRC 109625</strain>
    </source>
</reference>
<evidence type="ECO:0000256" key="1">
    <source>
        <dbReference type="PIRNR" id="PIRNR006221"/>
    </source>
</evidence>
<dbReference type="Gene3D" id="3.90.1200.10">
    <property type="match status" value="1"/>
</dbReference>
<evidence type="ECO:0000313" key="2">
    <source>
        <dbReference type="EMBL" id="GEP84839.1"/>
    </source>
</evidence>
<comment type="caution">
    <text evidence="2">The sequence shown here is derived from an EMBL/GenBank/DDBJ whole genome shotgun (WGS) entry which is preliminary data.</text>
</comment>
<keyword evidence="1 2" id="KW-0418">Kinase</keyword>
<name>A0A239TM52_9STAP</name>
<gene>
    <name evidence="2" type="ORF">SPI02_14240</name>
</gene>
<keyword evidence="3" id="KW-1185">Reference proteome</keyword>
<organism evidence="2 3">
    <name type="scientific">Staphylococcus piscifermentans</name>
    <dbReference type="NCBI Taxonomy" id="70258"/>
    <lineage>
        <taxon>Bacteria</taxon>
        <taxon>Bacillati</taxon>
        <taxon>Bacillota</taxon>
        <taxon>Bacilli</taxon>
        <taxon>Bacillales</taxon>
        <taxon>Staphylococcaceae</taxon>
        <taxon>Staphylococcus</taxon>
    </lineage>
</organism>
<accession>A0A239TM52</accession>
<evidence type="ECO:0000313" key="3">
    <source>
        <dbReference type="Proteomes" id="UP000321736"/>
    </source>
</evidence>